<sequence>MAYKLIRQSQLNSFFKYKVLIKVLIDKYNLENGLYYLQTDQVFISNSQFINNTYSIISENQATLLISSSYVQFSYISSKNNSANIQIIKSQYVNIDNGNFFNNTSVNGGAIYFYLISQAVIIKLSYFIKNQAEASGGGLYFLQEQGNITIDSSNLISQNVACIGGGIRLYSSNVSNIQQMIDKVIFLKNNAYIYGNNFATFAQGITVSSPALKSEYQRFQDLSNQLQNSYSGQLNVDNFKSGDTGVFEVAFYDQDDRQITFDAQKVNQKIYHQSIVEEIKSFSIQFVSNNLTYITINGENFVNYNKFNSTTNTFYLDNFNILSVPMSTQFLQINYQIKPSLVNEVLQPNPLPILAQIYFRNCEIGEIIKSFTEIISTCSYCSKGTYSLQEPQSKDLQCLKCPDSAIDCEGNSITIKNGYWRENKQTDQIIYCINNPDLCREDPKISQECIEGYVGPLCETCDNLGQVWIGKRYTKIFDKQYQCSECSQVKVYNKIKTTSHIKQ</sequence>
<keyword evidence="1" id="KW-0472">Membrane</keyword>
<reference evidence="2" key="1">
    <citation type="journal article" date="2006" name="PLoS Biol.">
        <title>Macronuclear genome sequence of the ciliate Tetrahymena thermophila, a model eukaryote.</title>
        <authorList>
            <person name="Eisen J.A."/>
            <person name="Coyne R.S."/>
            <person name="Wu M."/>
            <person name="Wu D."/>
            <person name="Thiagarajan M."/>
            <person name="Wortman J.R."/>
            <person name="Badger J.H."/>
            <person name="Ren Q."/>
            <person name="Amedeo P."/>
            <person name="Jones K.M."/>
            <person name="Tallon L.J."/>
            <person name="Delcher A.L."/>
            <person name="Salzberg S.L."/>
            <person name="Silva J.C."/>
            <person name="Haas B.J."/>
            <person name="Majoros W.H."/>
            <person name="Farzad M."/>
            <person name="Carlton J.M."/>
            <person name="Smith R.K. Jr."/>
            <person name="Garg J."/>
            <person name="Pearlman R.E."/>
            <person name="Karrer K.M."/>
            <person name="Sun L."/>
            <person name="Manning G."/>
            <person name="Elde N.C."/>
            <person name="Turkewitz A.P."/>
            <person name="Asai D.J."/>
            <person name="Wilkes D.E."/>
            <person name="Wang Y."/>
            <person name="Cai H."/>
            <person name="Collins K."/>
            <person name="Stewart B.A."/>
            <person name="Lee S.R."/>
            <person name="Wilamowska K."/>
            <person name="Weinberg Z."/>
            <person name="Ruzzo W.L."/>
            <person name="Wloga D."/>
            <person name="Gaertig J."/>
            <person name="Frankel J."/>
            <person name="Tsao C.-C."/>
            <person name="Gorovsky M.A."/>
            <person name="Keeling P.J."/>
            <person name="Waller R.F."/>
            <person name="Patron N.J."/>
            <person name="Cherry J.M."/>
            <person name="Stover N.A."/>
            <person name="Krieger C.J."/>
            <person name="del Toro C."/>
            <person name="Ryder H.F."/>
            <person name="Williamson S.C."/>
            <person name="Barbeau R.A."/>
            <person name="Hamilton E.P."/>
            <person name="Orias E."/>
        </authorList>
    </citation>
    <scope>NUCLEOTIDE SEQUENCE [LARGE SCALE GENOMIC DNA]</scope>
    <source>
        <strain evidence="2">SB210</strain>
    </source>
</reference>
<dbReference type="RefSeq" id="XP_001015564.2">
    <property type="nucleotide sequence ID" value="XM_001015564.2"/>
</dbReference>
<dbReference type="GeneID" id="7842812"/>
<keyword evidence="2" id="KW-1185">Reference proteome</keyword>
<accession>Q23GE1</accession>
<evidence type="ECO:0000313" key="2">
    <source>
        <dbReference type="Proteomes" id="UP000009168"/>
    </source>
</evidence>
<organism evidence="1 2">
    <name type="scientific">Tetrahymena thermophila (strain SB210)</name>
    <dbReference type="NCBI Taxonomy" id="312017"/>
    <lineage>
        <taxon>Eukaryota</taxon>
        <taxon>Sar</taxon>
        <taxon>Alveolata</taxon>
        <taxon>Ciliophora</taxon>
        <taxon>Intramacronucleata</taxon>
        <taxon>Oligohymenophorea</taxon>
        <taxon>Hymenostomatida</taxon>
        <taxon>Tetrahymenina</taxon>
        <taxon>Tetrahymenidae</taxon>
        <taxon>Tetrahymena</taxon>
    </lineage>
</organism>
<name>Q23GE1_TETTS</name>
<dbReference type="EMBL" id="GG662704">
    <property type="protein sequence ID" value="EAR95319.2"/>
    <property type="molecule type" value="Genomic_DNA"/>
</dbReference>
<proteinExistence type="predicted"/>
<dbReference type="PANTHER" id="PTHR11319">
    <property type="entry name" value="G PROTEIN-COUPLED RECEPTOR-RELATED"/>
    <property type="match status" value="1"/>
</dbReference>
<dbReference type="Proteomes" id="UP000009168">
    <property type="component" value="Unassembled WGS sequence"/>
</dbReference>
<dbReference type="AlphaFoldDB" id="Q23GE1"/>
<evidence type="ECO:0000313" key="1">
    <source>
        <dbReference type="EMBL" id="EAR95319.2"/>
    </source>
</evidence>
<dbReference type="KEGG" id="tet:TTHERM_00074250"/>
<dbReference type="HOGENOM" id="CLU_247567_0_0_1"/>
<gene>
    <name evidence="1" type="ORF">TTHERM_00074250</name>
</gene>
<protein>
    <submittedName>
        <fullName evidence="1">Transmembrane protein</fullName>
    </submittedName>
</protein>
<keyword evidence="1" id="KW-0812">Transmembrane</keyword>
<dbReference type="InParanoid" id="Q23GE1"/>
<dbReference type="OrthoDB" id="338325at2759"/>
<dbReference type="PANTHER" id="PTHR11319:SF35">
    <property type="entry name" value="OUTER MEMBRANE PROTEIN PMPC-RELATED"/>
    <property type="match status" value="1"/>
</dbReference>